<evidence type="ECO:0000313" key="1">
    <source>
        <dbReference type="EMBL" id="AYQ72493.1"/>
    </source>
</evidence>
<evidence type="ECO:0000313" key="2">
    <source>
        <dbReference type="Proteomes" id="UP000269097"/>
    </source>
</evidence>
<keyword evidence="2" id="KW-1185">Reference proteome</keyword>
<dbReference type="EMBL" id="CP033433">
    <property type="protein sequence ID" value="AYQ72493.1"/>
    <property type="molecule type" value="Genomic_DNA"/>
</dbReference>
<dbReference type="RefSeq" id="WP_123040553.1">
    <property type="nucleotide sequence ID" value="NZ_CP033433.1"/>
</dbReference>
<name>A0A3G3JW65_9BACL</name>
<proteinExistence type="predicted"/>
<dbReference type="Proteomes" id="UP000269097">
    <property type="component" value="Chromosome"/>
</dbReference>
<accession>A0A3G3JW65</accession>
<dbReference type="AlphaFoldDB" id="A0A3G3JW65"/>
<reference evidence="1 2" key="1">
    <citation type="submission" date="2018-10" db="EMBL/GenBank/DDBJ databases">
        <title>Genome Sequence of Cohnella sp.</title>
        <authorList>
            <person name="Srinivasan S."/>
            <person name="Kim M.K."/>
        </authorList>
    </citation>
    <scope>NUCLEOTIDE SEQUENCE [LARGE SCALE GENOMIC DNA]</scope>
    <source>
        <strain evidence="1 2">18JY8-7</strain>
    </source>
</reference>
<gene>
    <name evidence="1" type="ORF">EAV92_07890</name>
</gene>
<dbReference type="KEGG" id="coh:EAV92_07890"/>
<organism evidence="1 2">
    <name type="scientific">Cohnella candidum</name>
    <dbReference type="NCBI Taxonomy" id="2674991"/>
    <lineage>
        <taxon>Bacteria</taxon>
        <taxon>Bacillati</taxon>
        <taxon>Bacillota</taxon>
        <taxon>Bacilli</taxon>
        <taxon>Bacillales</taxon>
        <taxon>Paenibacillaceae</taxon>
        <taxon>Cohnella</taxon>
    </lineage>
</organism>
<protein>
    <submittedName>
        <fullName evidence="1">Uncharacterized protein</fullName>
    </submittedName>
</protein>
<sequence length="137" mass="15786">MKMIKPGIGVDQFTLGISIEELLRLIDEEYEKSELADYIILKFKYYKFWIHQISETVTQILVSGQYPGKLHGKIGIGNTMQDVDELIGKYVQDDYVYIIPDLPGVCFELKDVEDSEEEWNNTTAPIEKITVYTAEEV</sequence>